<evidence type="ECO:0000313" key="2">
    <source>
        <dbReference type="EMBL" id="MDR6940224.1"/>
    </source>
</evidence>
<sequence>MKSKLEFFRKVALSCMLLSAIIAFNSCKKEISQTPTPPPDKPKTVVEIRPGLFKVNFVGLRSDGGFAYKIGYEIDGGDSNDEPQLSKLRLFENGVELHPPHSYHADIRDYGKGRFSHWGTTLYFSTSDNTDPVVNGKEYAYTLDGTGYPAP</sequence>
<dbReference type="EMBL" id="JAVDUU010000001">
    <property type="protein sequence ID" value="MDR6940224.1"/>
    <property type="molecule type" value="Genomic_DNA"/>
</dbReference>
<feature type="signal peptide" evidence="1">
    <location>
        <begin position="1"/>
        <end position="25"/>
    </location>
</feature>
<comment type="caution">
    <text evidence="2">The sequence shown here is derived from an EMBL/GenBank/DDBJ whole genome shotgun (WGS) entry which is preliminary data.</text>
</comment>
<gene>
    <name evidence="2" type="ORF">J2W55_000052</name>
</gene>
<proteinExistence type="predicted"/>
<feature type="chain" id="PRO_5046432174" evidence="1">
    <location>
        <begin position="26"/>
        <end position="151"/>
    </location>
</feature>
<organism evidence="2 3">
    <name type="scientific">Mucilaginibacter pocheonensis</name>
    <dbReference type="NCBI Taxonomy" id="398050"/>
    <lineage>
        <taxon>Bacteria</taxon>
        <taxon>Pseudomonadati</taxon>
        <taxon>Bacteroidota</taxon>
        <taxon>Sphingobacteriia</taxon>
        <taxon>Sphingobacteriales</taxon>
        <taxon>Sphingobacteriaceae</taxon>
        <taxon>Mucilaginibacter</taxon>
    </lineage>
</organism>
<accession>A0ABU1T4A8</accession>
<reference evidence="2 3" key="1">
    <citation type="submission" date="2023-07" db="EMBL/GenBank/DDBJ databases">
        <title>Sorghum-associated microbial communities from plants grown in Nebraska, USA.</title>
        <authorList>
            <person name="Schachtman D."/>
        </authorList>
    </citation>
    <scope>NUCLEOTIDE SEQUENCE [LARGE SCALE GENOMIC DNA]</scope>
    <source>
        <strain evidence="2 3">3262</strain>
    </source>
</reference>
<keyword evidence="3" id="KW-1185">Reference proteome</keyword>
<evidence type="ECO:0000313" key="3">
    <source>
        <dbReference type="Proteomes" id="UP001247620"/>
    </source>
</evidence>
<evidence type="ECO:0000256" key="1">
    <source>
        <dbReference type="SAM" id="SignalP"/>
    </source>
</evidence>
<protein>
    <submittedName>
        <fullName evidence="2">Uncharacterized protein</fullName>
    </submittedName>
</protein>
<name>A0ABU1T4A8_9SPHI</name>
<dbReference type="RefSeq" id="WP_310090616.1">
    <property type="nucleotide sequence ID" value="NZ_JAVDUU010000001.1"/>
</dbReference>
<keyword evidence="1" id="KW-0732">Signal</keyword>
<dbReference type="Proteomes" id="UP001247620">
    <property type="component" value="Unassembled WGS sequence"/>
</dbReference>